<feature type="binding site" evidence="2">
    <location>
        <position position="103"/>
    </location>
    <ligand>
        <name>Mn(2+)</name>
        <dbReference type="ChEBI" id="CHEBI:29035"/>
        <label>2</label>
    </ligand>
</feature>
<dbReference type="AlphaFoldDB" id="A0A451GHU1"/>
<proteinExistence type="predicted"/>
<dbReference type="GO" id="GO:0050118">
    <property type="term" value="F:N-acetyldiaminopimelate deacetylase activity"/>
    <property type="evidence" value="ECO:0007669"/>
    <property type="project" value="UniProtKB-ARBA"/>
</dbReference>
<dbReference type="OrthoDB" id="9777385at2"/>
<dbReference type="Proteomes" id="UP000287168">
    <property type="component" value="Unassembled WGS sequence"/>
</dbReference>
<dbReference type="SUPFAM" id="SSF55031">
    <property type="entry name" value="Bacterial exopeptidase dimerisation domain"/>
    <property type="match status" value="1"/>
</dbReference>
<dbReference type="PIRSF" id="PIRSF005962">
    <property type="entry name" value="Pept_M20D_amidohydro"/>
    <property type="match status" value="1"/>
</dbReference>
<comment type="cofactor">
    <cofactor evidence="2">
        <name>Mn(2+)</name>
        <dbReference type="ChEBI" id="CHEBI:29035"/>
    </cofactor>
    <text evidence="2">The Mn(2+) ion enhances activity.</text>
</comment>
<evidence type="ECO:0000256" key="2">
    <source>
        <dbReference type="PIRSR" id="PIRSR005962-1"/>
    </source>
</evidence>
<dbReference type="InterPro" id="IPR011650">
    <property type="entry name" value="Peptidase_M20_dimer"/>
</dbReference>
<dbReference type="PANTHER" id="PTHR11014">
    <property type="entry name" value="PEPTIDASE M20 FAMILY MEMBER"/>
    <property type="match status" value="1"/>
</dbReference>
<organism evidence="4 5">
    <name type="scientific">Falsigemmobacter intermedius</name>
    <dbReference type="NCBI Taxonomy" id="1553448"/>
    <lineage>
        <taxon>Bacteria</taxon>
        <taxon>Pseudomonadati</taxon>
        <taxon>Pseudomonadota</taxon>
        <taxon>Alphaproteobacteria</taxon>
        <taxon>Rhodobacterales</taxon>
        <taxon>Paracoccaceae</taxon>
        <taxon>Falsigemmobacter</taxon>
    </lineage>
</organism>
<evidence type="ECO:0000313" key="5">
    <source>
        <dbReference type="Proteomes" id="UP000287168"/>
    </source>
</evidence>
<accession>A0A451GHU1</accession>
<feature type="binding site" evidence="2">
    <location>
        <position position="359"/>
    </location>
    <ligand>
        <name>Mn(2+)</name>
        <dbReference type="ChEBI" id="CHEBI:29035"/>
        <label>2</label>
    </ligand>
</feature>
<dbReference type="Gene3D" id="3.40.630.10">
    <property type="entry name" value="Zn peptidases"/>
    <property type="match status" value="1"/>
</dbReference>
<dbReference type="Pfam" id="PF01546">
    <property type="entry name" value="Peptidase_M20"/>
    <property type="match status" value="1"/>
</dbReference>
<dbReference type="CDD" id="cd05666">
    <property type="entry name" value="M20_Acy1-like"/>
    <property type="match status" value="1"/>
</dbReference>
<dbReference type="Gene3D" id="3.30.70.360">
    <property type="match status" value="1"/>
</dbReference>
<evidence type="ECO:0000256" key="1">
    <source>
        <dbReference type="ARBA" id="ARBA00022801"/>
    </source>
</evidence>
<dbReference type="InterPro" id="IPR036264">
    <property type="entry name" value="Bact_exopeptidase_dim_dom"/>
</dbReference>
<evidence type="ECO:0000259" key="3">
    <source>
        <dbReference type="Pfam" id="PF07687"/>
    </source>
</evidence>
<dbReference type="GO" id="GO:0019877">
    <property type="term" value="P:diaminopimelate biosynthetic process"/>
    <property type="evidence" value="ECO:0007669"/>
    <property type="project" value="UniProtKB-ARBA"/>
</dbReference>
<dbReference type="InterPro" id="IPR002933">
    <property type="entry name" value="Peptidase_M20"/>
</dbReference>
<reference evidence="4 5" key="1">
    <citation type="journal article" date="2015" name="Int. J. Syst. Evol. Microbiol.">
        <title>Gemmobacter intermedius sp. nov., isolated from a white stork (Ciconia ciconia).</title>
        <authorList>
            <person name="Kampfer P."/>
            <person name="Jerzak L."/>
            <person name="Wilharm G."/>
            <person name="Golke J."/>
            <person name="Busse H.J."/>
            <person name="Glaeser S.P."/>
        </authorList>
    </citation>
    <scope>NUCLEOTIDE SEQUENCE [LARGE SCALE GENOMIC DNA]</scope>
    <source>
        <strain evidence="4 5">119/4</strain>
    </source>
</reference>
<sequence length="393" mass="42019">MAVIDFISQKAPEMRAVFEDLHRHPEIGFQESRTAAIVEKLLTDWGFDEVHPGVGTTGVVGILRGKGQGNRRIGLRADMDALPILEDSGLAYASQTPGTMHACGHDGHTTMLLSAAQYLAASRNFDGTAVFIFQPAEEGLGGARRMIAEQLFERFPCDEVYGMHNAPMSPLGRARLRRGPMMAGAAFFDITINGKGAHGAAPNLSRDALVIGAELVGQLQTVVSRNVDPVHPCVLSCTQFHTGSAYNVIPGEAKIAGTVRYFNDEVMALVDTRMRELCAGLAAGHGVSIEIDIRNVFNVLDNAAEPAQAMLDAAAEVLGAENVSDDGPLLMGSEDFADMMRIVPGAYINVMHPGPQPVHNPGFVLDPEVLPIGASIYARVIENRMPLARGEAA</sequence>
<feature type="binding site" evidence="2">
    <location>
        <position position="164"/>
    </location>
    <ligand>
        <name>Mn(2+)</name>
        <dbReference type="ChEBI" id="CHEBI:29035"/>
        <label>2</label>
    </ligand>
</feature>
<evidence type="ECO:0000313" key="4">
    <source>
        <dbReference type="EMBL" id="RWY38533.1"/>
    </source>
</evidence>
<protein>
    <submittedName>
        <fullName evidence="4">Amidohydrolase</fullName>
    </submittedName>
</protein>
<keyword evidence="5" id="KW-1185">Reference proteome</keyword>
<keyword evidence="2" id="KW-0464">Manganese</keyword>
<dbReference type="Pfam" id="PF07687">
    <property type="entry name" value="M20_dimer"/>
    <property type="match status" value="1"/>
</dbReference>
<dbReference type="SUPFAM" id="SSF53187">
    <property type="entry name" value="Zn-dependent exopeptidases"/>
    <property type="match status" value="1"/>
</dbReference>
<keyword evidence="1 4" id="KW-0378">Hydrolase</keyword>
<feature type="binding site" evidence="2">
    <location>
        <position position="105"/>
    </location>
    <ligand>
        <name>Mn(2+)</name>
        <dbReference type="ChEBI" id="CHEBI:29035"/>
        <label>2</label>
    </ligand>
</feature>
<dbReference type="PANTHER" id="PTHR11014:SF63">
    <property type="entry name" value="METALLOPEPTIDASE, PUTATIVE (AFU_ORTHOLOGUE AFUA_6G09600)-RELATED"/>
    <property type="match status" value="1"/>
</dbReference>
<feature type="domain" description="Peptidase M20 dimerisation" evidence="3">
    <location>
        <begin position="184"/>
        <end position="273"/>
    </location>
</feature>
<dbReference type="GO" id="GO:0046872">
    <property type="term" value="F:metal ion binding"/>
    <property type="evidence" value="ECO:0007669"/>
    <property type="project" value="UniProtKB-KW"/>
</dbReference>
<feature type="binding site" evidence="2">
    <location>
        <position position="138"/>
    </location>
    <ligand>
        <name>Mn(2+)</name>
        <dbReference type="ChEBI" id="CHEBI:29035"/>
        <label>2</label>
    </ligand>
</feature>
<comment type="caution">
    <text evidence="4">The sequence shown here is derived from an EMBL/GenBank/DDBJ whole genome shotgun (WGS) entry which is preliminary data.</text>
</comment>
<name>A0A451GHU1_9RHOB</name>
<dbReference type="NCBIfam" id="TIGR01891">
    <property type="entry name" value="amidohydrolases"/>
    <property type="match status" value="1"/>
</dbReference>
<dbReference type="FunFam" id="3.30.70.360:FF:000001">
    <property type="entry name" value="N-acetyldiaminopimelate deacetylase"/>
    <property type="match status" value="1"/>
</dbReference>
<dbReference type="InterPro" id="IPR017439">
    <property type="entry name" value="Amidohydrolase"/>
</dbReference>
<dbReference type="EMBL" id="SBLC01000033">
    <property type="protein sequence ID" value="RWY38533.1"/>
    <property type="molecule type" value="Genomic_DNA"/>
</dbReference>
<dbReference type="RefSeq" id="WP_128490452.1">
    <property type="nucleotide sequence ID" value="NZ_JBHLXB010000147.1"/>
</dbReference>
<gene>
    <name evidence="4" type="ORF">EP867_15845</name>
</gene>
<keyword evidence="2" id="KW-0479">Metal-binding</keyword>